<keyword evidence="2" id="KW-1185">Reference proteome</keyword>
<organism evidence="1 2">
    <name type="scientific">Roseobacter ponti</name>
    <dbReference type="NCBI Taxonomy" id="1891787"/>
    <lineage>
        <taxon>Bacteria</taxon>
        <taxon>Pseudomonadati</taxon>
        <taxon>Pseudomonadota</taxon>
        <taxon>Alphaproteobacteria</taxon>
        <taxon>Rhodobacterales</taxon>
        <taxon>Roseobacteraceae</taxon>
        <taxon>Roseobacter</taxon>
    </lineage>
</organism>
<dbReference type="PROSITE" id="PS51257">
    <property type="entry name" value="PROKAR_LIPOPROTEIN"/>
    <property type="match status" value="1"/>
</dbReference>
<evidence type="ECO:0000313" key="2">
    <source>
        <dbReference type="Proteomes" id="UP000503308"/>
    </source>
</evidence>
<accession>A0A858SNF8</accession>
<dbReference type="Proteomes" id="UP000503308">
    <property type="component" value="Chromosome"/>
</dbReference>
<protein>
    <recommendedName>
        <fullName evidence="3">Lipoprotein</fullName>
    </recommendedName>
</protein>
<dbReference type="AlphaFoldDB" id="A0A858SNF8"/>
<gene>
    <name evidence="1" type="ORF">G3256_03775</name>
</gene>
<dbReference type="KEGG" id="rpon:G3256_03775"/>
<proteinExistence type="predicted"/>
<reference evidence="1 2" key="1">
    <citation type="submission" date="2020-02" db="EMBL/GenBank/DDBJ databases">
        <title>Genome sequence of Roseobacter ponti.</title>
        <authorList>
            <person name="Hollensteiner J."/>
            <person name="Schneider D."/>
            <person name="Poehlein A."/>
            <person name="Daniel R."/>
        </authorList>
    </citation>
    <scope>NUCLEOTIDE SEQUENCE [LARGE SCALE GENOMIC DNA]</scope>
    <source>
        <strain evidence="1 2">DSM 106830</strain>
    </source>
</reference>
<sequence length="93" mass="10370">MMVVRSVALTTALLLGACTTVSNETRSQAVLETGLNAGERYEIRTRLLEGPNGSFEQTSVVYRGYSKTCRIDSPNDCKLAARQLIEEYDELFF</sequence>
<dbReference type="EMBL" id="CP048788">
    <property type="protein sequence ID" value="QJF50344.1"/>
    <property type="molecule type" value="Genomic_DNA"/>
</dbReference>
<evidence type="ECO:0008006" key="3">
    <source>
        <dbReference type="Google" id="ProtNLM"/>
    </source>
</evidence>
<evidence type="ECO:0000313" key="1">
    <source>
        <dbReference type="EMBL" id="QJF50344.1"/>
    </source>
</evidence>
<name>A0A858SNF8_9RHOB</name>